<name>A0AA97A2G2_9STRE</name>
<evidence type="ECO:0000256" key="2">
    <source>
        <dbReference type="SAM" id="SignalP"/>
    </source>
</evidence>
<dbReference type="KEGG" id="sins:PW252_10115"/>
<feature type="domain" description="DUF6287" evidence="3">
    <location>
        <begin position="260"/>
        <end position="293"/>
    </location>
</feature>
<evidence type="ECO:0000313" key="4">
    <source>
        <dbReference type="EMBL" id="WNY50913.1"/>
    </source>
</evidence>
<feature type="signal peptide" evidence="2">
    <location>
        <begin position="1"/>
        <end position="19"/>
    </location>
</feature>
<gene>
    <name evidence="4" type="ORF">PW252_10115</name>
</gene>
<reference evidence="4" key="1">
    <citation type="submission" date="2023-02" db="EMBL/GenBank/DDBJ databases">
        <title>Streptococcus sp. Genome Sequencing and Assembly.</title>
        <authorList>
            <person name="Shore S.M."/>
            <person name="Nicholson T.L."/>
        </authorList>
    </citation>
    <scope>NUCLEOTIDE SEQUENCE</scope>
    <source>
        <strain evidence="4">29887</strain>
    </source>
</reference>
<sequence length="385" mass="42018">MKKYLALALVCVATLTACSKSRVQTEQSSSSSSNQQSSTSSSTKQQSSTSSSQVKKDDKELYQSVFSDYQAIIDFANSADKENVEKMLTVLQGLQLQMNSWVMESAVKSAPHLRYAFYDLNQDGQNELFIGSENSDGSVFVKGFYGIIDGQISLLAENFVAGVGGGRSALVLFQSGEYVSYGWSSGTGDAVGTLNKLDANGQLIEGVEQDFHMRDELVSVFGKTESEILDPNQFDWEEFEIDRTESETEMSSSNQTDGVQSMNLEQILAGNFSSLEGEWVNARGDRIEIDSQGNVAVNGEGYTVFVDVQFAKFEGEVLLAGITNPNAMASPTIPTLLIPKGVQNTYGFLEGHSDQTDTSKDRIFTTQSVATTESFSQGVFYRVDD</sequence>
<organism evidence="4">
    <name type="scientific">Streptococcus iners</name>
    <dbReference type="NCBI Taxonomy" id="3028084"/>
    <lineage>
        <taxon>Bacteria</taxon>
        <taxon>Bacillati</taxon>
        <taxon>Bacillota</taxon>
        <taxon>Bacilli</taxon>
        <taxon>Lactobacillales</taxon>
        <taxon>Streptococcaceae</taxon>
        <taxon>Streptococcus</taxon>
    </lineage>
</organism>
<evidence type="ECO:0000256" key="1">
    <source>
        <dbReference type="SAM" id="MobiDB-lite"/>
    </source>
</evidence>
<feature type="compositionally biased region" description="Low complexity" evidence="1">
    <location>
        <begin position="22"/>
        <end position="53"/>
    </location>
</feature>
<dbReference type="AlphaFoldDB" id="A0AA97A2G2"/>
<dbReference type="RefSeq" id="WP_248049447.1">
    <property type="nucleotide sequence ID" value="NZ_CP118735.1"/>
</dbReference>
<keyword evidence="2" id="KW-0732">Signal</keyword>
<dbReference type="Pfam" id="PF19804">
    <property type="entry name" value="DUF6287"/>
    <property type="match status" value="1"/>
</dbReference>
<evidence type="ECO:0000259" key="3">
    <source>
        <dbReference type="Pfam" id="PF19804"/>
    </source>
</evidence>
<dbReference type="InterPro" id="IPR046254">
    <property type="entry name" value="DUF6287"/>
</dbReference>
<dbReference type="EMBL" id="CP118735">
    <property type="protein sequence ID" value="WNY50913.1"/>
    <property type="molecule type" value="Genomic_DNA"/>
</dbReference>
<dbReference type="PROSITE" id="PS51257">
    <property type="entry name" value="PROKAR_LIPOPROTEIN"/>
    <property type="match status" value="1"/>
</dbReference>
<accession>A0AA97A2G2</accession>
<feature type="chain" id="PRO_5041709843" evidence="2">
    <location>
        <begin position="20"/>
        <end position="385"/>
    </location>
</feature>
<proteinExistence type="predicted"/>
<protein>
    <submittedName>
        <fullName evidence="4">DUF6287 domain-containing protein</fullName>
    </submittedName>
</protein>
<feature type="region of interest" description="Disordered" evidence="1">
    <location>
        <begin position="22"/>
        <end position="56"/>
    </location>
</feature>